<protein>
    <submittedName>
        <fullName evidence="8">Chromate transporter</fullName>
    </submittedName>
</protein>
<gene>
    <name evidence="8" type="ORF">SAMN05421736_1052</name>
</gene>
<dbReference type="AlphaFoldDB" id="A0A1H3PCZ9"/>
<evidence type="ECO:0000256" key="2">
    <source>
        <dbReference type="ARBA" id="ARBA00005262"/>
    </source>
</evidence>
<feature type="transmembrane region" description="Helical" evidence="7">
    <location>
        <begin position="111"/>
        <end position="135"/>
    </location>
</feature>
<evidence type="ECO:0000256" key="5">
    <source>
        <dbReference type="ARBA" id="ARBA00022989"/>
    </source>
</evidence>
<comment type="similarity">
    <text evidence="2">Belongs to the chromate ion transporter (CHR) (TC 2.A.51) family.</text>
</comment>
<keyword evidence="5 7" id="KW-1133">Transmembrane helix</keyword>
<keyword evidence="4 7" id="KW-0812">Transmembrane</keyword>
<dbReference type="STRING" id="1503961.SAMN05421736_1052"/>
<evidence type="ECO:0000256" key="1">
    <source>
        <dbReference type="ARBA" id="ARBA00004651"/>
    </source>
</evidence>
<dbReference type="GO" id="GO:0005886">
    <property type="term" value="C:plasma membrane"/>
    <property type="evidence" value="ECO:0007669"/>
    <property type="project" value="UniProtKB-SubCell"/>
</dbReference>
<feature type="transmembrane region" description="Helical" evidence="7">
    <location>
        <begin position="147"/>
        <end position="179"/>
    </location>
</feature>
<evidence type="ECO:0000313" key="9">
    <source>
        <dbReference type="Proteomes" id="UP000198935"/>
    </source>
</evidence>
<evidence type="ECO:0000256" key="4">
    <source>
        <dbReference type="ARBA" id="ARBA00022692"/>
    </source>
</evidence>
<name>A0A1H3PCZ9_9BACI</name>
<accession>A0A1H3PCZ9</accession>
<keyword evidence="9" id="KW-1185">Reference proteome</keyword>
<reference evidence="9" key="1">
    <citation type="submission" date="2016-10" db="EMBL/GenBank/DDBJ databases">
        <authorList>
            <person name="Varghese N."/>
            <person name="Submissions S."/>
        </authorList>
    </citation>
    <scope>NUCLEOTIDE SEQUENCE [LARGE SCALE GENOMIC DNA]</scope>
    <source>
        <strain evidence="9">SP</strain>
    </source>
</reference>
<sequence length="206" mass="22518">MKTNWKLCLLIFWEFFKIGPVTFGGGYAVIPMIEHQMVRKKNWLSREEATDVFALAGSVPGAVAINSAMFIGQRLAGVFGAVAAMTGMMFPTFLFVMILSILFYVFQGNPYVEAAFIGIRPAIVALIVYAGIRIYRTAVFDKSTMTIAVMLLLALLIIHFHPLAVILCGGLAGISIMIMKKKLGLAVNLEKKQPKAKKEGGLDRAG</sequence>
<feature type="transmembrane region" description="Helical" evidence="7">
    <location>
        <begin position="53"/>
        <end position="71"/>
    </location>
</feature>
<dbReference type="GO" id="GO:0015109">
    <property type="term" value="F:chromate transmembrane transporter activity"/>
    <property type="evidence" value="ECO:0007669"/>
    <property type="project" value="InterPro"/>
</dbReference>
<feature type="transmembrane region" description="Helical" evidence="7">
    <location>
        <begin position="78"/>
        <end position="105"/>
    </location>
</feature>
<evidence type="ECO:0000256" key="6">
    <source>
        <dbReference type="ARBA" id="ARBA00023136"/>
    </source>
</evidence>
<dbReference type="OrthoDB" id="9027281at2"/>
<evidence type="ECO:0000256" key="7">
    <source>
        <dbReference type="SAM" id="Phobius"/>
    </source>
</evidence>
<comment type="subcellular location">
    <subcellularLocation>
        <location evidence="1">Cell membrane</location>
        <topology evidence="1">Multi-pass membrane protein</topology>
    </subcellularLocation>
</comment>
<evidence type="ECO:0000313" key="8">
    <source>
        <dbReference type="EMBL" id="SDY98938.1"/>
    </source>
</evidence>
<organism evidence="8 9">
    <name type="scientific">Evansella caseinilytica</name>
    <dbReference type="NCBI Taxonomy" id="1503961"/>
    <lineage>
        <taxon>Bacteria</taxon>
        <taxon>Bacillati</taxon>
        <taxon>Bacillota</taxon>
        <taxon>Bacilli</taxon>
        <taxon>Bacillales</taxon>
        <taxon>Bacillaceae</taxon>
        <taxon>Evansella</taxon>
    </lineage>
</organism>
<dbReference type="EMBL" id="FNPI01000005">
    <property type="protein sequence ID" value="SDY98938.1"/>
    <property type="molecule type" value="Genomic_DNA"/>
</dbReference>
<dbReference type="Pfam" id="PF02417">
    <property type="entry name" value="Chromate_transp"/>
    <property type="match status" value="1"/>
</dbReference>
<dbReference type="InterPro" id="IPR052518">
    <property type="entry name" value="CHR_Transporter"/>
</dbReference>
<dbReference type="PANTHER" id="PTHR43663">
    <property type="entry name" value="CHROMATE TRANSPORT PROTEIN-RELATED"/>
    <property type="match status" value="1"/>
</dbReference>
<proteinExistence type="inferred from homology"/>
<keyword evidence="3" id="KW-1003">Cell membrane</keyword>
<evidence type="ECO:0000256" key="3">
    <source>
        <dbReference type="ARBA" id="ARBA00022475"/>
    </source>
</evidence>
<dbReference type="Proteomes" id="UP000198935">
    <property type="component" value="Unassembled WGS sequence"/>
</dbReference>
<feature type="transmembrane region" description="Helical" evidence="7">
    <location>
        <begin position="7"/>
        <end position="33"/>
    </location>
</feature>
<dbReference type="PANTHER" id="PTHR43663:SF2">
    <property type="entry name" value="CHROMATE TRANSPORT PROTEIN-RELATED"/>
    <property type="match status" value="1"/>
</dbReference>
<keyword evidence="6 7" id="KW-0472">Membrane</keyword>
<dbReference type="InterPro" id="IPR003370">
    <property type="entry name" value="Chromate_transpt"/>
</dbReference>